<evidence type="ECO:0000256" key="3">
    <source>
        <dbReference type="ARBA" id="ARBA00022475"/>
    </source>
</evidence>
<feature type="compositionally biased region" description="Polar residues" evidence="7">
    <location>
        <begin position="1"/>
        <end position="14"/>
    </location>
</feature>
<dbReference type="KEGG" id="bbp:BBPR_0218"/>
<dbReference type="HOGENOM" id="CLU_034180_16_3_11"/>
<dbReference type="InterPro" id="IPR011701">
    <property type="entry name" value="MFS"/>
</dbReference>
<dbReference type="OrthoDB" id="69054at2"/>
<feature type="transmembrane region" description="Helical" evidence="8">
    <location>
        <begin position="420"/>
        <end position="443"/>
    </location>
</feature>
<evidence type="ECO:0000313" key="10">
    <source>
        <dbReference type="Proteomes" id="UP000002312"/>
    </source>
</evidence>
<dbReference type="eggNOG" id="COG2271">
    <property type="taxonomic scope" value="Bacteria"/>
</dbReference>
<dbReference type="InterPro" id="IPR036259">
    <property type="entry name" value="MFS_trans_sf"/>
</dbReference>
<protein>
    <submittedName>
        <fullName evidence="9">Macrolide-efflux protein</fullName>
    </submittedName>
</protein>
<comment type="subcellular location">
    <subcellularLocation>
        <location evidence="1">Cell membrane</location>
        <topology evidence="1">Multi-pass membrane protein</topology>
    </subcellularLocation>
</comment>
<evidence type="ECO:0000313" key="9">
    <source>
        <dbReference type="EMBL" id="ADP35346.1"/>
    </source>
</evidence>
<feature type="transmembrane region" description="Helical" evidence="8">
    <location>
        <begin position="81"/>
        <end position="105"/>
    </location>
</feature>
<feature type="transmembrane region" description="Helical" evidence="8">
    <location>
        <begin position="355"/>
        <end position="380"/>
    </location>
</feature>
<feature type="transmembrane region" description="Helical" evidence="8">
    <location>
        <begin position="48"/>
        <end position="69"/>
    </location>
</feature>
<dbReference type="AlphaFoldDB" id="A0A0H3E854"/>
<dbReference type="CDD" id="cd06173">
    <property type="entry name" value="MFS_MefA_like"/>
    <property type="match status" value="1"/>
</dbReference>
<keyword evidence="6 8" id="KW-0472">Membrane</keyword>
<feature type="transmembrane region" description="Helical" evidence="8">
    <location>
        <begin position="330"/>
        <end position="349"/>
    </location>
</feature>
<dbReference type="Gene3D" id="1.20.1250.20">
    <property type="entry name" value="MFS general substrate transporter like domains"/>
    <property type="match status" value="1"/>
</dbReference>
<dbReference type="PANTHER" id="PTHR43266:SF9">
    <property type="entry name" value="PERMEASE, MAJOR FACILITATOR SUPERFAMILY-RELATED"/>
    <property type="match status" value="1"/>
</dbReference>
<proteinExistence type="predicted"/>
<accession>A0A0H3E854</accession>
<dbReference type="SUPFAM" id="SSF103473">
    <property type="entry name" value="MFS general substrate transporter"/>
    <property type="match status" value="1"/>
</dbReference>
<dbReference type="GO" id="GO:0022857">
    <property type="term" value="F:transmembrane transporter activity"/>
    <property type="evidence" value="ECO:0007669"/>
    <property type="project" value="InterPro"/>
</dbReference>
<evidence type="ECO:0000256" key="7">
    <source>
        <dbReference type="SAM" id="MobiDB-lite"/>
    </source>
</evidence>
<keyword evidence="4 8" id="KW-0812">Transmembrane</keyword>
<dbReference type="GO" id="GO:0005886">
    <property type="term" value="C:plasma membrane"/>
    <property type="evidence" value="ECO:0007669"/>
    <property type="project" value="UniProtKB-SubCell"/>
</dbReference>
<evidence type="ECO:0000256" key="4">
    <source>
        <dbReference type="ARBA" id="ARBA00022692"/>
    </source>
</evidence>
<evidence type="ECO:0000256" key="8">
    <source>
        <dbReference type="SAM" id="Phobius"/>
    </source>
</evidence>
<evidence type="ECO:0000256" key="2">
    <source>
        <dbReference type="ARBA" id="ARBA00022448"/>
    </source>
</evidence>
<dbReference type="Pfam" id="PF07690">
    <property type="entry name" value="MFS_1"/>
    <property type="match status" value="1"/>
</dbReference>
<evidence type="ECO:0000256" key="6">
    <source>
        <dbReference type="ARBA" id="ARBA00023136"/>
    </source>
</evidence>
<feature type="transmembrane region" description="Helical" evidence="8">
    <location>
        <begin position="211"/>
        <end position="230"/>
    </location>
</feature>
<feature type="transmembrane region" description="Helical" evidence="8">
    <location>
        <begin position="392"/>
        <end position="414"/>
    </location>
</feature>
<organism evidence="9 10">
    <name type="scientific">Bifidobacterium bifidum (strain PRL2010)</name>
    <dbReference type="NCBI Taxonomy" id="702459"/>
    <lineage>
        <taxon>Bacteria</taxon>
        <taxon>Bacillati</taxon>
        <taxon>Actinomycetota</taxon>
        <taxon>Actinomycetes</taxon>
        <taxon>Bifidobacteriales</taxon>
        <taxon>Bifidobacteriaceae</taxon>
        <taxon>Bifidobacterium</taxon>
    </lineage>
</organism>
<feature type="transmembrane region" description="Helical" evidence="8">
    <location>
        <begin position="260"/>
        <end position="284"/>
    </location>
</feature>
<evidence type="ECO:0000256" key="5">
    <source>
        <dbReference type="ARBA" id="ARBA00022989"/>
    </source>
</evidence>
<keyword evidence="2" id="KW-0813">Transport</keyword>
<evidence type="ECO:0000256" key="1">
    <source>
        <dbReference type="ARBA" id="ARBA00004651"/>
    </source>
</evidence>
<feature type="region of interest" description="Disordered" evidence="7">
    <location>
        <begin position="1"/>
        <end position="39"/>
    </location>
</feature>
<feature type="transmembrane region" description="Helical" evidence="8">
    <location>
        <begin position="296"/>
        <end position="318"/>
    </location>
</feature>
<keyword evidence="5 8" id="KW-1133">Transmembrane helix</keyword>
<dbReference type="EMBL" id="CP001840">
    <property type="protein sequence ID" value="ADP35346.1"/>
    <property type="molecule type" value="Genomic_DNA"/>
</dbReference>
<sequence>MPTTPAQPSETQLPAAQHETEQPNTSPEPQPQPQAQPKAAHPLRSRNFILLVAGQGISLFGNMMLRFAMSMWVLDETGSATAFASILAISFVPMILGAPFGGVLADRMNRRTLMVILDAASAVTVALALVWFSAAGFSIIAVGVMQVALSLLGIFETPTVESALPQMLRQYGDATLNTSAAIVSQVQQVSALIPSFLGGAAYSFFGIRPMMAVSVAAFAGAAAIECFIRLGMPERDEKMPTPLDDLKAALRFLTREKPNLLKMVLLASALNFVVLGYGAVGYAFVIRTQWGFDATVYGIADGLISVAALMGMLIVTMMAGRLKIGHMTKILTLLGLTVIPQGVACMLSGGNWTRLMALVAFACIGDVICSCANIIAVPAIQMRTPDAMLGKVMALLSALAMCMQPLGQMAYGWAFDHLPAAAIFIASGAVLIAMALLSASLFAHFDD</sequence>
<dbReference type="PATRIC" id="fig|702459.3.peg.228"/>
<dbReference type="Proteomes" id="UP000002312">
    <property type="component" value="Chromosome"/>
</dbReference>
<keyword evidence="3" id="KW-1003">Cell membrane</keyword>
<dbReference type="PANTHER" id="PTHR43266">
    <property type="entry name" value="MACROLIDE-EFFLUX PROTEIN"/>
    <property type="match status" value="1"/>
</dbReference>
<dbReference type="RefSeq" id="WP_013389463.1">
    <property type="nucleotide sequence ID" value="NC_014638.1"/>
</dbReference>
<name>A0A0H3E854_BIFBP</name>
<gene>
    <name evidence="9" type="ordered locus">BBPR_0218</name>
</gene>
<reference evidence="9 10" key="1">
    <citation type="journal article" date="2010" name="Proc. Natl. Acad. Sci. U.S.A.">
        <title>Genome analysis of Bifidobacterium bifidum PRL2010 reveals metabolic pathways for host-derived glycan foraging.</title>
        <authorList>
            <person name="Turroni F."/>
            <person name="Bottacini F."/>
            <person name="Foroni E."/>
            <person name="Mulder I."/>
            <person name="Kim J.H."/>
            <person name="Zomer A."/>
            <person name="Sanchez B."/>
            <person name="Bidossi A."/>
            <person name="Ferrarini A."/>
            <person name="Giubellini V."/>
            <person name="Delledonne M."/>
            <person name="Henrissat B."/>
            <person name="Coutinho P."/>
            <person name="Oggioni M."/>
            <person name="Fitzgerald G.F."/>
            <person name="Mills D."/>
            <person name="Margolles A."/>
            <person name="Kelly D."/>
            <person name="van Sinderen D."/>
            <person name="Ventura M."/>
        </authorList>
    </citation>
    <scope>NUCLEOTIDE SEQUENCE [LARGE SCALE GENOMIC DNA]</scope>
    <source>
        <strain evidence="9 10">PRL2010</strain>
    </source>
</reference>